<name>A0A915K650_ROMCU</name>
<dbReference type="Proteomes" id="UP000887565">
    <property type="component" value="Unplaced"/>
</dbReference>
<protein>
    <submittedName>
        <fullName evidence="2">Uncharacterized protein</fullName>
    </submittedName>
</protein>
<keyword evidence="1" id="KW-1185">Reference proteome</keyword>
<evidence type="ECO:0000313" key="1">
    <source>
        <dbReference type="Proteomes" id="UP000887565"/>
    </source>
</evidence>
<accession>A0A915K650</accession>
<dbReference type="AlphaFoldDB" id="A0A915K650"/>
<sequence length="72" mass="8584">MEPTIKRRYKKLRKINNDRRPKNRSVLSWATKWEGLTLNLWTKNVYREIYSPAKDIIMNIAVAVCDLSYNKA</sequence>
<reference evidence="2" key="1">
    <citation type="submission" date="2022-11" db="UniProtKB">
        <authorList>
            <consortium name="WormBaseParasite"/>
        </authorList>
    </citation>
    <scope>IDENTIFICATION</scope>
</reference>
<organism evidence="1 2">
    <name type="scientific">Romanomermis culicivorax</name>
    <name type="common">Nematode worm</name>
    <dbReference type="NCBI Taxonomy" id="13658"/>
    <lineage>
        <taxon>Eukaryota</taxon>
        <taxon>Metazoa</taxon>
        <taxon>Ecdysozoa</taxon>
        <taxon>Nematoda</taxon>
        <taxon>Enoplea</taxon>
        <taxon>Dorylaimia</taxon>
        <taxon>Mermithida</taxon>
        <taxon>Mermithoidea</taxon>
        <taxon>Mermithidae</taxon>
        <taxon>Romanomermis</taxon>
    </lineage>
</organism>
<proteinExistence type="predicted"/>
<evidence type="ECO:0000313" key="2">
    <source>
        <dbReference type="WBParaSite" id="nRc.2.0.1.t33347-RA"/>
    </source>
</evidence>
<dbReference type="WBParaSite" id="nRc.2.0.1.t33347-RA">
    <property type="protein sequence ID" value="nRc.2.0.1.t33347-RA"/>
    <property type="gene ID" value="nRc.2.0.1.g33347"/>
</dbReference>